<evidence type="ECO:0000313" key="10">
    <source>
        <dbReference type="EMBL" id="MBP2052928.1"/>
    </source>
</evidence>
<keyword evidence="12" id="KW-1185">Reference proteome</keyword>
<organism evidence="9 11">
    <name type="scientific">Streptomyces griseochromogenes</name>
    <dbReference type="NCBI Taxonomy" id="68214"/>
    <lineage>
        <taxon>Bacteria</taxon>
        <taxon>Bacillati</taxon>
        <taxon>Actinomycetota</taxon>
        <taxon>Actinomycetes</taxon>
        <taxon>Kitasatosporales</taxon>
        <taxon>Streptomycetaceae</taxon>
        <taxon>Streptomyces</taxon>
    </lineage>
</organism>
<dbReference type="PANTHER" id="PTHR42711:SF5">
    <property type="entry name" value="ABC TRANSPORTER ATP-BINDING PROTEIN NATA"/>
    <property type="match status" value="1"/>
</dbReference>
<dbReference type="AlphaFoldDB" id="A0A1B1APE4"/>
<evidence type="ECO:0000256" key="5">
    <source>
        <dbReference type="ARBA" id="ARBA00022840"/>
    </source>
</evidence>
<evidence type="ECO:0000313" key="9">
    <source>
        <dbReference type="EMBL" id="ANP48414.1"/>
    </source>
</evidence>
<evidence type="ECO:0000256" key="7">
    <source>
        <dbReference type="SAM" id="MobiDB-lite"/>
    </source>
</evidence>
<comment type="subcellular location">
    <subcellularLocation>
        <location evidence="1">Cell membrane</location>
        <topology evidence="1">Peripheral membrane protein</topology>
    </subcellularLocation>
</comment>
<feature type="region of interest" description="Disordered" evidence="7">
    <location>
        <begin position="313"/>
        <end position="342"/>
    </location>
</feature>
<dbReference type="RefSeq" id="WP_067299399.1">
    <property type="nucleotide sequence ID" value="NZ_CP016279.1"/>
</dbReference>
<dbReference type="GO" id="GO:0005886">
    <property type="term" value="C:plasma membrane"/>
    <property type="evidence" value="ECO:0007669"/>
    <property type="project" value="UniProtKB-SubCell"/>
</dbReference>
<dbReference type="CDD" id="cd03263">
    <property type="entry name" value="ABC_subfamily_A"/>
    <property type="match status" value="1"/>
</dbReference>
<sequence length="342" mass="36639">MATAVGENPVSVRGLRKSYGDWHAVLGLDLDIFPGEVFALLGPNGAGKTTTIEILEGVRQRTGGDVRVLGCDPAEDRRGWRARIGVVPQNTGAYADLTVREVVEHFAAFYPAPLPVGQVIDMVGLGKHEKKQSTDLSGGQARRLDVAVGIVGDPDLIFLDEPTTGLDPVARREAWDLVRYFSERGTTTVLTTHYLDEAEALAQRAAVIVAGQVVRSGSLAEFGARSQTPTTVSFRIPPELSGRALPVLPPESQALADTTDGVLRIATRTPTALLSVLLPWAHEAGAGELPELRVHRPTLEDIYLDLIRENVSGTDRGTDTLGRDDQGTDGQAADRTSEAGIR</sequence>
<evidence type="ECO:0000256" key="3">
    <source>
        <dbReference type="ARBA" id="ARBA00022448"/>
    </source>
</evidence>
<reference evidence="9 11" key="1">
    <citation type="submission" date="2016-06" db="EMBL/GenBank/DDBJ databases">
        <title>Complete genome sequence of Streptomyces griseochromogenes ATCC 14511, the Blasticidin S producer.</title>
        <authorList>
            <person name="Wu L."/>
        </authorList>
    </citation>
    <scope>NUCLEOTIDE SEQUENCE [LARGE SCALE GENOMIC DNA]</scope>
    <source>
        <strain evidence="9 11">ATCC 14511</strain>
    </source>
</reference>
<dbReference type="PROSITE" id="PS00211">
    <property type="entry name" value="ABC_TRANSPORTER_1"/>
    <property type="match status" value="1"/>
</dbReference>
<dbReference type="PANTHER" id="PTHR42711">
    <property type="entry name" value="ABC TRANSPORTER ATP-BINDING PROTEIN"/>
    <property type="match status" value="1"/>
</dbReference>
<dbReference type="SUPFAM" id="SSF52540">
    <property type="entry name" value="P-loop containing nucleoside triphosphate hydrolases"/>
    <property type="match status" value="1"/>
</dbReference>
<dbReference type="GO" id="GO:0046677">
    <property type="term" value="P:response to antibiotic"/>
    <property type="evidence" value="ECO:0007669"/>
    <property type="project" value="UniProtKB-KW"/>
</dbReference>
<feature type="domain" description="ABC transporter" evidence="8">
    <location>
        <begin position="10"/>
        <end position="235"/>
    </location>
</feature>
<dbReference type="KEGG" id="sgs:AVL59_01460"/>
<dbReference type="SMART" id="SM00382">
    <property type="entry name" value="AAA"/>
    <property type="match status" value="1"/>
</dbReference>
<evidence type="ECO:0000256" key="4">
    <source>
        <dbReference type="ARBA" id="ARBA00022741"/>
    </source>
</evidence>
<feature type="compositionally biased region" description="Basic and acidic residues" evidence="7">
    <location>
        <begin position="316"/>
        <end position="326"/>
    </location>
</feature>
<keyword evidence="5 10" id="KW-0067">ATP-binding</keyword>
<dbReference type="STRING" id="68214.AVL59_01460"/>
<dbReference type="GO" id="GO:0016887">
    <property type="term" value="F:ATP hydrolysis activity"/>
    <property type="evidence" value="ECO:0007669"/>
    <property type="project" value="InterPro"/>
</dbReference>
<dbReference type="EMBL" id="CP016279">
    <property type="protein sequence ID" value="ANP48414.1"/>
    <property type="molecule type" value="Genomic_DNA"/>
</dbReference>
<dbReference type="InterPro" id="IPR017871">
    <property type="entry name" value="ABC_transporter-like_CS"/>
</dbReference>
<dbReference type="InterPro" id="IPR050763">
    <property type="entry name" value="ABC_transporter_ATP-binding"/>
</dbReference>
<gene>
    <name evidence="9" type="ORF">AVL59_01460</name>
    <name evidence="10" type="ORF">J2Z21_005917</name>
</gene>
<reference evidence="10 12" key="2">
    <citation type="submission" date="2021-03" db="EMBL/GenBank/DDBJ databases">
        <title>Genomic Encyclopedia of Type Strains, Phase IV (KMG-IV): sequencing the most valuable type-strain genomes for metagenomic binning, comparative biology and taxonomic classification.</title>
        <authorList>
            <person name="Goeker M."/>
        </authorList>
    </citation>
    <scope>NUCLEOTIDE SEQUENCE [LARGE SCALE GENOMIC DNA]</scope>
    <source>
        <strain evidence="10 12">DSM 40499</strain>
    </source>
</reference>
<accession>A0A1B1APE4</accession>
<dbReference type="GO" id="GO:0005524">
    <property type="term" value="F:ATP binding"/>
    <property type="evidence" value="ECO:0007669"/>
    <property type="project" value="UniProtKB-KW"/>
</dbReference>
<proteinExistence type="inferred from homology"/>
<evidence type="ECO:0000313" key="11">
    <source>
        <dbReference type="Proteomes" id="UP000092659"/>
    </source>
</evidence>
<dbReference type="PROSITE" id="PS50893">
    <property type="entry name" value="ABC_TRANSPORTER_2"/>
    <property type="match status" value="1"/>
</dbReference>
<evidence type="ECO:0000313" key="12">
    <source>
        <dbReference type="Proteomes" id="UP001519309"/>
    </source>
</evidence>
<evidence type="ECO:0000259" key="8">
    <source>
        <dbReference type="PROSITE" id="PS50893"/>
    </source>
</evidence>
<evidence type="ECO:0000256" key="1">
    <source>
        <dbReference type="ARBA" id="ARBA00004202"/>
    </source>
</evidence>
<keyword evidence="3" id="KW-0813">Transport</keyword>
<evidence type="ECO:0000256" key="6">
    <source>
        <dbReference type="ARBA" id="ARBA00023251"/>
    </source>
</evidence>
<protein>
    <submittedName>
        <fullName evidence="10">ABC-2 type transport system ATP-binding protein</fullName>
    </submittedName>
</protein>
<comment type="similarity">
    <text evidence="2">Belongs to the ABC transporter superfamily.</text>
</comment>
<dbReference type="InterPro" id="IPR027417">
    <property type="entry name" value="P-loop_NTPase"/>
</dbReference>
<evidence type="ECO:0000256" key="2">
    <source>
        <dbReference type="ARBA" id="ARBA00005417"/>
    </source>
</evidence>
<dbReference type="Pfam" id="PF00005">
    <property type="entry name" value="ABC_tran"/>
    <property type="match status" value="1"/>
</dbReference>
<dbReference type="InterPro" id="IPR003593">
    <property type="entry name" value="AAA+_ATPase"/>
</dbReference>
<dbReference type="Gene3D" id="3.40.50.300">
    <property type="entry name" value="P-loop containing nucleotide triphosphate hydrolases"/>
    <property type="match status" value="1"/>
</dbReference>
<keyword evidence="4" id="KW-0547">Nucleotide-binding</keyword>
<keyword evidence="6" id="KW-0046">Antibiotic resistance</keyword>
<dbReference type="Proteomes" id="UP000092659">
    <property type="component" value="Chromosome"/>
</dbReference>
<name>A0A1B1APE4_9ACTN</name>
<dbReference type="InterPro" id="IPR003439">
    <property type="entry name" value="ABC_transporter-like_ATP-bd"/>
</dbReference>
<dbReference type="EMBL" id="JAGGLP010000013">
    <property type="protein sequence ID" value="MBP2052928.1"/>
    <property type="molecule type" value="Genomic_DNA"/>
</dbReference>
<dbReference type="Proteomes" id="UP001519309">
    <property type="component" value="Unassembled WGS sequence"/>
</dbReference>
<dbReference type="OrthoDB" id="9804819at2"/>